<evidence type="ECO:0000259" key="1">
    <source>
        <dbReference type="Pfam" id="PF15495"/>
    </source>
</evidence>
<organism evidence="2">
    <name type="scientific">gut metagenome</name>
    <dbReference type="NCBI Taxonomy" id="749906"/>
    <lineage>
        <taxon>unclassified sequences</taxon>
        <taxon>metagenomes</taxon>
        <taxon>organismal metagenomes</taxon>
    </lineage>
</organism>
<dbReference type="Pfam" id="PF15495">
    <property type="entry name" value="Fimbrillin_C"/>
    <property type="match status" value="1"/>
</dbReference>
<dbReference type="Gene3D" id="2.60.40.3690">
    <property type="match status" value="1"/>
</dbReference>
<dbReference type="EMBL" id="AMCI01005604">
    <property type="protein sequence ID" value="EJW95826.1"/>
    <property type="molecule type" value="Genomic_DNA"/>
</dbReference>
<reference evidence="2" key="1">
    <citation type="journal article" date="2012" name="PLoS ONE">
        <title>Gene sets for utilization of primary and secondary nutrition supplies in the distal gut of endangered iberian lynx.</title>
        <authorList>
            <person name="Alcaide M."/>
            <person name="Messina E."/>
            <person name="Richter M."/>
            <person name="Bargiela R."/>
            <person name="Peplies J."/>
            <person name="Huws S.A."/>
            <person name="Newbold C.J."/>
            <person name="Golyshin P.N."/>
            <person name="Simon M.A."/>
            <person name="Lopez G."/>
            <person name="Yakimov M.M."/>
            <person name="Ferrer M."/>
        </authorList>
    </citation>
    <scope>NUCLEOTIDE SEQUENCE</scope>
</reference>
<evidence type="ECO:0000313" key="2">
    <source>
        <dbReference type="EMBL" id="EJW95826.1"/>
    </source>
</evidence>
<feature type="domain" description="Minor fimbrium subunit Mfa1 C-terminal" evidence="1">
    <location>
        <begin position="35"/>
        <end position="116"/>
    </location>
</feature>
<accession>J9FLN5</accession>
<sequence length="120" mass="14074">MYTFDNLKTAPDLTLPATLNDNSTQKEFEEYGVKKYDKGVCYYPYWIRHHNDDKNPNLTPMEFAVVRNNYYQMTINTVKGIGEYKPVDPDPTVPDDTQDSFLDVKVKVLPWTVRKNQIDF</sequence>
<dbReference type="AlphaFoldDB" id="J9FLN5"/>
<protein>
    <recommendedName>
        <fullName evidence="1">Minor fimbrium subunit Mfa1 C-terminal domain-containing protein</fullName>
    </recommendedName>
</protein>
<comment type="caution">
    <text evidence="2">The sequence shown here is derived from an EMBL/GenBank/DDBJ whole genome shotgun (WGS) entry which is preliminary data.</text>
</comment>
<gene>
    <name evidence="2" type="ORF">EVA_16071</name>
</gene>
<proteinExistence type="predicted"/>
<dbReference type="InterPro" id="IPR029140">
    <property type="entry name" value="Mfa1_C"/>
</dbReference>
<name>J9FLN5_9ZZZZ</name>